<protein>
    <submittedName>
        <fullName evidence="5">Acyl-CoA dehydrogenase family protein</fullName>
    </submittedName>
</protein>
<dbReference type="Pfam" id="PF08028">
    <property type="entry name" value="Acyl-CoA_dh_2"/>
    <property type="match status" value="1"/>
</dbReference>
<dbReference type="InterPro" id="IPR046373">
    <property type="entry name" value="Acyl-CoA_Oxase/DH_mid-dom_sf"/>
</dbReference>
<proteinExistence type="predicted"/>
<dbReference type="Proteomes" id="UP000681425">
    <property type="component" value="Chromosome"/>
</dbReference>
<organism evidence="5 6">
    <name type="scientific">Sphingobium phenoxybenzoativorans</name>
    <dbReference type="NCBI Taxonomy" id="1592790"/>
    <lineage>
        <taxon>Bacteria</taxon>
        <taxon>Pseudomonadati</taxon>
        <taxon>Pseudomonadota</taxon>
        <taxon>Alphaproteobacteria</taxon>
        <taxon>Sphingomonadales</taxon>
        <taxon>Sphingomonadaceae</taxon>
        <taxon>Sphingobium</taxon>
    </lineage>
</organism>
<dbReference type="InterPro" id="IPR037069">
    <property type="entry name" value="AcylCoA_DH/ox_N_sf"/>
</dbReference>
<gene>
    <name evidence="5" type="ORF">KFK14_07155</name>
</gene>
<dbReference type="Gene3D" id="1.10.540.10">
    <property type="entry name" value="Acyl-CoA dehydrogenase/oxidase, N-terminal domain"/>
    <property type="match status" value="1"/>
</dbReference>
<dbReference type="RefSeq" id="WP_212610392.1">
    <property type="nucleotide sequence ID" value="NZ_CP073910.1"/>
</dbReference>
<dbReference type="SUPFAM" id="SSF56645">
    <property type="entry name" value="Acyl-CoA dehydrogenase NM domain-like"/>
    <property type="match status" value="1"/>
</dbReference>
<dbReference type="AlphaFoldDB" id="A0A975K9B6"/>
<evidence type="ECO:0000259" key="4">
    <source>
        <dbReference type="Pfam" id="PF08028"/>
    </source>
</evidence>
<evidence type="ECO:0000256" key="1">
    <source>
        <dbReference type="ARBA" id="ARBA00023002"/>
    </source>
</evidence>
<feature type="domain" description="Acyl-CoA dehydrogenase/oxidase N-terminal" evidence="3">
    <location>
        <begin position="23"/>
        <end position="99"/>
    </location>
</feature>
<dbReference type="Pfam" id="PF02771">
    <property type="entry name" value="Acyl-CoA_dh_N"/>
    <property type="match status" value="1"/>
</dbReference>
<evidence type="ECO:0000259" key="3">
    <source>
        <dbReference type="Pfam" id="PF02771"/>
    </source>
</evidence>
<reference evidence="5" key="1">
    <citation type="submission" date="2021-04" db="EMBL/GenBank/DDBJ databases">
        <title>Isolation of p-tert-butylphenol degrading bacteria Sphingobium phenoxybenzoativorans Tas13 from active sludge.</title>
        <authorList>
            <person name="Li Y."/>
        </authorList>
    </citation>
    <scope>NUCLEOTIDE SEQUENCE</scope>
    <source>
        <strain evidence="5">Tas13</strain>
    </source>
</reference>
<feature type="domain" description="Acyl-CoA dehydrogenase C-terminal" evidence="4">
    <location>
        <begin position="264"/>
        <end position="397"/>
    </location>
</feature>
<feature type="region of interest" description="Disordered" evidence="2">
    <location>
        <begin position="1"/>
        <end position="21"/>
    </location>
</feature>
<name>A0A975K9B6_9SPHN</name>
<dbReference type="SUPFAM" id="SSF47203">
    <property type="entry name" value="Acyl-CoA dehydrogenase C-terminal domain-like"/>
    <property type="match status" value="1"/>
</dbReference>
<accession>A0A975K9B6</accession>
<dbReference type="GO" id="GO:0016627">
    <property type="term" value="F:oxidoreductase activity, acting on the CH-CH group of donors"/>
    <property type="evidence" value="ECO:0007669"/>
    <property type="project" value="InterPro"/>
</dbReference>
<dbReference type="Gene3D" id="1.20.140.10">
    <property type="entry name" value="Butyryl-CoA Dehydrogenase, subunit A, domain 3"/>
    <property type="match status" value="1"/>
</dbReference>
<keyword evidence="6" id="KW-1185">Reference proteome</keyword>
<sequence>MPNNQSRIDANNGSAPSSYPTSDEMVERARALVPQLIADQIQTEERSFYSEQMHEAFIEAGFYRMLVPKRFGGYEMDLKSFYRVMTVIASGCPSTSWQLCFGASQAKIVGTLFSQETQARIFGDGHFISPFRPLPTGFAEQTEDGGWKVNATFQYCSGSPYATHCMGLTLHKRPDGEVAPLLVVIPRSEWTRLDDWRGSMGLKGSGSHSIQVTDGYVPRDFAIADKDALELFRPPQFDSSGAQAKGDAPLYYGHIVSFISLQPAALSLGMVKGALELYGEYMRTKKTFNPPVTMRSENWDYRQWYGSALAKVAMAEAALLQMCDQWTEAARRHRDGEEEFSNLESTRISAMSFEIAEMNWNVMQQYCFRTSGTSTVFDGQRMQRIFRDMCTVRTHGFNTRVDATIRELADLSLGNDEG</sequence>
<keyword evidence="1" id="KW-0560">Oxidoreductase</keyword>
<dbReference type="KEGG" id="spph:KFK14_07155"/>
<evidence type="ECO:0000313" key="6">
    <source>
        <dbReference type="Proteomes" id="UP000681425"/>
    </source>
</evidence>
<dbReference type="GO" id="GO:0050660">
    <property type="term" value="F:flavin adenine dinucleotide binding"/>
    <property type="evidence" value="ECO:0007669"/>
    <property type="project" value="InterPro"/>
</dbReference>
<dbReference type="InterPro" id="IPR013107">
    <property type="entry name" value="Acyl-CoA_DH_C"/>
</dbReference>
<dbReference type="InterPro" id="IPR009100">
    <property type="entry name" value="AcylCoA_DH/oxidase_NM_dom_sf"/>
</dbReference>
<dbReference type="PIRSF" id="PIRSF016578">
    <property type="entry name" value="HsaA"/>
    <property type="match status" value="1"/>
</dbReference>
<dbReference type="InterPro" id="IPR013786">
    <property type="entry name" value="AcylCoA_DH/ox_N"/>
</dbReference>
<dbReference type="InterPro" id="IPR036250">
    <property type="entry name" value="AcylCo_DH-like_C"/>
</dbReference>
<evidence type="ECO:0000256" key="2">
    <source>
        <dbReference type="SAM" id="MobiDB-lite"/>
    </source>
</evidence>
<dbReference type="Gene3D" id="2.40.110.10">
    <property type="entry name" value="Butyryl-CoA Dehydrogenase, subunit A, domain 2"/>
    <property type="match status" value="1"/>
</dbReference>
<evidence type="ECO:0000313" key="5">
    <source>
        <dbReference type="EMBL" id="QUT07185.1"/>
    </source>
</evidence>
<dbReference type="EMBL" id="CP073910">
    <property type="protein sequence ID" value="QUT07185.1"/>
    <property type="molecule type" value="Genomic_DNA"/>
</dbReference>